<dbReference type="OrthoDB" id="7363179at2"/>
<dbReference type="CDD" id="cd14797">
    <property type="entry name" value="DUF302"/>
    <property type="match status" value="1"/>
</dbReference>
<feature type="chain" id="PRO_5017997780" evidence="1">
    <location>
        <begin position="24"/>
        <end position="159"/>
    </location>
</feature>
<dbReference type="Gene3D" id="3.30.310.70">
    <property type="entry name" value="TT1751-like domain"/>
    <property type="match status" value="1"/>
</dbReference>
<evidence type="ECO:0000313" key="3">
    <source>
        <dbReference type="EMBL" id="ROR32203.1"/>
    </source>
</evidence>
<organism evidence="3 4">
    <name type="scientific">Inmirania thermothiophila</name>
    <dbReference type="NCBI Taxonomy" id="1750597"/>
    <lineage>
        <taxon>Bacteria</taxon>
        <taxon>Pseudomonadati</taxon>
        <taxon>Pseudomonadota</taxon>
        <taxon>Gammaproteobacteria</taxon>
        <taxon>Chromatiales</taxon>
        <taxon>Ectothiorhodospiraceae</taxon>
        <taxon>Inmirania</taxon>
    </lineage>
</organism>
<feature type="domain" description="DUF302" evidence="2">
    <location>
        <begin position="77"/>
        <end position="127"/>
    </location>
</feature>
<name>A0A3N1Y033_9GAMM</name>
<evidence type="ECO:0000256" key="1">
    <source>
        <dbReference type="SAM" id="SignalP"/>
    </source>
</evidence>
<keyword evidence="4" id="KW-1185">Reference proteome</keyword>
<proteinExistence type="predicted"/>
<dbReference type="RefSeq" id="WP_123401171.1">
    <property type="nucleotide sequence ID" value="NZ_RJVI01000002.1"/>
</dbReference>
<keyword evidence="1" id="KW-0732">Signal</keyword>
<dbReference type="InterPro" id="IPR005180">
    <property type="entry name" value="DUF302"/>
</dbReference>
<evidence type="ECO:0000259" key="2">
    <source>
        <dbReference type="Pfam" id="PF03625"/>
    </source>
</evidence>
<comment type="caution">
    <text evidence="3">The sequence shown here is derived from an EMBL/GenBank/DDBJ whole genome shotgun (WGS) entry which is preliminary data.</text>
</comment>
<gene>
    <name evidence="3" type="ORF">EDC57_1400</name>
</gene>
<accession>A0A3N1Y033</accession>
<protein>
    <submittedName>
        <fullName evidence="3">Uncharacterized protein (DUF302 family)</fullName>
    </submittedName>
</protein>
<evidence type="ECO:0000313" key="4">
    <source>
        <dbReference type="Proteomes" id="UP000276634"/>
    </source>
</evidence>
<dbReference type="EMBL" id="RJVI01000002">
    <property type="protein sequence ID" value="ROR32203.1"/>
    <property type="molecule type" value="Genomic_DNA"/>
</dbReference>
<dbReference type="Proteomes" id="UP000276634">
    <property type="component" value="Unassembled WGS sequence"/>
</dbReference>
<dbReference type="AlphaFoldDB" id="A0A3N1Y033"/>
<reference evidence="3 4" key="1">
    <citation type="submission" date="2018-11" db="EMBL/GenBank/DDBJ databases">
        <title>Genomic Encyclopedia of Type Strains, Phase IV (KMG-IV): sequencing the most valuable type-strain genomes for metagenomic binning, comparative biology and taxonomic classification.</title>
        <authorList>
            <person name="Goeker M."/>
        </authorList>
    </citation>
    <scope>NUCLEOTIDE SEQUENCE [LARGE SCALE GENOMIC DNA]</scope>
    <source>
        <strain evidence="3 4">DSM 100275</strain>
    </source>
</reference>
<dbReference type="SUPFAM" id="SSF103247">
    <property type="entry name" value="TT1751-like"/>
    <property type="match status" value="1"/>
</dbReference>
<feature type="signal peptide" evidence="1">
    <location>
        <begin position="1"/>
        <end position="23"/>
    </location>
</feature>
<dbReference type="Pfam" id="PF03625">
    <property type="entry name" value="DUF302"/>
    <property type="match status" value="1"/>
</dbReference>
<dbReference type="InterPro" id="IPR035923">
    <property type="entry name" value="TT1751-like_sf"/>
</dbReference>
<sequence length="159" mass="16995">MPRAFVAALAALLLALAADRAAAGETLVVRTVQASFDEVAAFLQEAIQGKGLVIDNISRVGEMLARTAGDVGATRKVYRRAEVYQFCSARYSRAMVEADPRNLAFCPYRIALYELADRPGLVHVAYWRLAPLAPPGSGKALADVDALVESIVGDALGLF</sequence>